<dbReference type="VEuPathDB" id="TriTrypDB:LDHU3_31.5020"/>
<keyword evidence="3" id="KW-1185">Reference proteome</keyword>
<sequence length="237" mass="25811">MLSQTGGAVAVNEISQQHSTEQAMAAKEMAAENQVHVTLPEEVRERRRSRQSSQARNGSHEAPIISYGEAAPKQTVSRVLVRMPNEVRRRRSLSREARKSHTHTQLEESEMPNATPKAMPEAAAMSTAEDGRVSPEKQCPEPELPANGLAMQPAVEEAVDHEPPTEPSPAAEEAERSGRLTDAASRVETELTGSDSAAVIEEANQEMEDNAAPHENNDAHPMIKGKEKDKHGCCIVM</sequence>
<dbReference type="OrthoDB" id="267824at2759"/>
<accession>A0A3S7X508</accession>
<feature type="region of interest" description="Disordered" evidence="1">
    <location>
        <begin position="210"/>
        <end position="231"/>
    </location>
</feature>
<evidence type="ECO:0000256" key="1">
    <source>
        <dbReference type="SAM" id="MobiDB-lite"/>
    </source>
</evidence>
<dbReference type="Proteomes" id="UP000274082">
    <property type="component" value="Chromosome 31"/>
</dbReference>
<feature type="compositionally biased region" description="Basic and acidic residues" evidence="1">
    <location>
        <begin position="129"/>
        <end position="140"/>
    </location>
</feature>
<dbReference type="VEuPathDB" id="TriTrypDB:LdCL_310037100"/>
<protein>
    <submittedName>
        <fullName evidence="2">Uncharacterized protein</fullName>
    </submittedName>
</protein>
<evidence type="ECO:0000313" key="2">
    <source>
        <dbReference type="EMBL" id="AYU81495.1"/>
    </source>
</evidence>
<reference evidence="2 3" key="1">
    <citation type="journal article" date="2018" name="Sci. Rep.">
        <title>A complete Leishmania donovani reference genome identifies novel genetic variations associated with virulence.</title>
        <authorList>
            <person name="Lypaczewski P."/>
            <person name="Hoshizaki J."/>
            <person name="Zhang W.-W."/>
            <person name="McCall L.-I."/>
            <person name="Torcivia-Rodriguez J."/>
            <person name="Simonyan V."/>
            <person name="Kaur A."/>
            <person name="Dewar K."/>
            <person name="Matlashewski G."/>
        </authorList>
    </citation>
    <scope>NUCLEOTIDE SEQUENCE [LARGE SCALE GENOMIC DNA]</scope>
    <source>
        <strain evidence="2 3">LdCL</strain>
    </source>
</reference>
<feature type="region of interest" description="Disordered" evidence="1">
    <location>
        <begin position="36"/>
        <end position="196"/>
    </location>
</feature>
<feature type="compositionally biased region" description="Basic and acidic residues" evidence="1">
    <location>
        <begin position="173"/>
        <end position="189"/>
    </location>
</feature>
<proteinExistence type="predicted"/>
<dbReference type="EMBL" id="CP029530">
    <property type="protein sequence ID" value="AYU81495.1"/>
    <property type="molecule type" value="Genomic_DNA"/>
</dbReference>
<dbReference type="AlphaFoldDB" id="A0A3S7X508"/>
<gene>
    <name evidence="2" type="ORF">LdCL_310037100</name>
</gene>
<name>A0A3S7X508_LEIDO</name>
<dbReference type="VEuPathDB" id="TriTrypDB:LdBPK_312870.1"/>
<organism evidence="2 3">
    <name type="scientific">Leishmania donovani</name>
    <dbReference type="NCBI Taxonomy" id="5661"/>
    <lineage>
        <taxon>Eukaryota</taxon>
        <taxon>Discoba</taxon>
        <taxon>Euglenozoa</taxon>
        <taxon>Kinetoplastea</taxon>
        <taxon>Metakinetoplastina</taxon>
        <taxon>Trypanosomatida</taxon>
        <taxon>Trypanosomatidae</taxon>
        <taxon>Leishmaniinae</taxon>
        <taxon>Leishmania</taxon>
    </lineage>
</organism>
<evidence type="ECO:0000313" key="3">
    <source>
        <dbReference type="Proteomes" id="UP000274082"/>
    </source>
</evidence>